<evidence type="ECO:0000313" key="3">
    <source>
        <dbReference type="Proteomes" id="UP000218432"/>
    </source>
</evidence>
<feature type="domain" description="DUF1330" evidence="1">
    <location>
        <begin position="24"/>
        <end position="116"/>
    </location>
</feature>
<dbReference type="PANTHER" id="PTHR41521:SF4">
    <property type="entry name" value="BLR0684 PROTEIN"/>
    <property type="match status" value="1"/>
</dbReference>
<dbReference type="InterPro" id="IPR010753">
    <property type="entry name" value="DUF1330"/>
</dbReference>
<name>A0A1Y1BVP8_9BURK</name>
<dbReference type="SUPFAM" id="SSF54909">
    <property type="entry name" value="Dimeric alpha+beta barrel"/>
    <property type="match status" value="1"/>
</dbReference>
<protein>
    <recommendedName>
        <fullName evidence="1">DUF1330 domain-containing protein</fullName>
    </recommendedName>
</protein>
<proteinExistence type="predicted"/>
<evidence type="ECO:0000313" key="2">
    <source>
        <dbReference type="EMBL" id="BAX64093.1"/>
    </source>
</evidence>
<dbReference type="AlphaFoldDB" id="A0A1Y1BVP8"/>
<accession>A0A1Y1BVP8</accession>
<reference evidence="2 3" key="1">
    <citation type="journal article" date="2017" name="Genome Announc.">
        <title>Complete Genome Sequence of Burkholderia stabilis FERMP-21014.</title>
        <authorList>
            <person name="Konishi K."/>
            <person name="Kumagai T."/>
            <person name="Sakasegawa S."/>
            <person name="Tamura T."/>
        </authorList>
    </citation>
    <scope>NUCLEOTIDE SEQUENCE [LARGE SCALE GENOMIC DNA]</scope>
    <source>
        <strain evidence="2 3">FERMP-21014</strain>
    </source>
</reference>
<sequence>MQPAERRPASDLPTIAQGVCILATYIVFTRESTQDQHELDVYKSQVGATLAGHPVKVLAAYGPQETLEGEGPEGVVIVEFPSKEAAHAWYHGPEYQTVVQHRFKGARYRAVLVEGV</sequence>
<gene>
    <name evidence="2" type="ORF">BSFP_069660</name>
</gene>
<organism evidence="2 3">
    <name type="scientific">Burkholderia stabilis</name>
    <dbReference type="NCBI Taxonomy" id="95485"/>
    <lineage>
        <taxon>Bacteria</taxon>
        <taxon>Pseudomonadati</taxon>
        <taxon>Pseudomonadota</taxon>
        <taxon>Betaproteobacteria</taxon>
        <taxon>Burkholderiales</taxon>
        <taxon>Burkholderiaceae</taxon>
        <taxon>Burkholderia</taxon>
        <taxon>Burkholderia cepacia complex</taxon>
    </lineage>
</organism>
<dbReference type="Pfam" id="PF07045">
    <property type="entry name" value="DUF1330"/>
    <property type="match status" value="1"/>
</dbReference>
<dbReference type="InterPro" id="IPR011008">
    <property type="entry name" value="Dimeric_a/b-barrel"/>
</dbReference>
<dbReference type="EMBL" id="AP018113">
    <property type="protein sequence ID" value="BAX64093.1"/>
    <property type="molecule type" value="Genomic_DNA"/>
</dbReference>
<evidence type="ECO:0000259" key="1">
    <source>
        <dbReference type="Pfam" id="PF07045"/>
    </source>
</evidence>
<dbReference type="Proteomes" id="UP000218432">
    <property type="component" value="Chromosome 3"/>
</dbReference>
<dbReference type="PANTHER" id="PTHR41521">
    <property type="match status" value="1"/>
</dbReference>
<dbReference type="Gene3D" id="3.30.70.100">
    <property type="match status" value="1"/>
</dbReference>